<protein>
    <recommendedName>
        <fullName evidence="6">Reticulon</fullName>
    </recommendedName>
</protein>
<keyword evidence="5 6" id="KW-0472">Membrane</keyword>
<evidence type="ECO:0000256" key="2">
    <source>
        <dbReference type="ARBA" id="ARBA00022692"/>
    </source>
</evidence>
<keyword evidence="4 6" id="KW-1133">Transmembrane helix</keyword>
<feature type="transmembrane region" description="Helical" evidence="6">
    <location>
        <begin position="165"/>
        <end position="186"/>
    </location>
</feature>
<keyword evidence="2 6" id="KW-0812">Transmembrane</keyword>
<dbReference type="Gene3D" id="1.20.5.2480">
    <property type="match status" value="1"/>
</dbReference>
<dbReference type="GO" id="GO:0030182">
    <property type="term" value="P:neuron differentiation"/>
    <property type="evidence" value="ECO:0007669"/>
    <property type="project" value="TreeGrafter"/>
</dbReference>
<evidence type="ECO:0000313" key="8">
    <source>
        <dbReference type="Ensembl" id="ENSEBUP00000012294.1"/>
    </source>
</evidence>
<keyword evidence="3 6" id="KW-0256">Endoplasmic reticulum</keyword>
<dbReference type="InterPro" id="IPR046964">
    <property type="entry name" value="RTN1-4"/>
</dbReference>
<evidence type="ECO:0000256" key="1">
    <source>
        <dbReference type="ARBA" id="ARBA00004477"/>
    </source>
</evidence>
<dbReference type="InterPro" id="IPR003388">
    <property type="entry name" value="Reticulon"/>
</dbReference>
<dbReference type="GO" id="GO:0014069">
    <property type="term" value="C:postsynaptic density"/>
    <property type="evidence" value="ECO:0007669"/>
    <property type="project" value="TreeGrafter"/>
</dbReference>
<dbReference type="Pfam" id="PF02453">
    <property type="entry name" value="Reticulon"/>
    <property type="match status" value="1"/>
</dbReference>
<dbReference type="FunFam" id="1.20.5.2480:FF:000001">
    <property type="entry name" value="Reticulon"/>
    <property type="match status" value="1"/>
</dbReference>
<evidence type="ECO:0000256" key="5">
    <source>
        <dbReference type="ARBA" id="ARBA00023136"/>
    </source>
</evidence>
<evidence type="ECO:0000256" key="6">
    <source>
        <dbReference type="RuleBase" id="RU210713"/>
    </source>
</evidence>
<dbReference type="GO" id="GO:0005789">
    <property type="term" value="C:endoplasmic reticulum membrane"/>
    <property type="evidence" value="ECO:0007669"/>
    <property type="project" value="UniProtKB-SubCell"/>
</dbReference>
<comment type="subcellular location">
    <subcellularLocation>
        <location evidence="1 6">Endoplasmic reticulum membrane</location>
        <topology evidence="1 6">Multi-pass membrane protein</topology>
    </subcellularLocation>
</comment>
<feature type="domain" description="Reticulon" evidence="7">
    <location>
        <begin position="36"/>
        <end position="223"/>
    </location>
</feature>
<dbReference type="GeneTree" id="ENSGT00940000156568"/>
<accession>A0A8C4WUY4</accession>
<dbReference type="GO" id="GO:0071787">
    <property type="term" value="P:endoplasmic reticulum tubular network formation"/>
    <property type="evidence" value="ECO:0007669"/>
    <property type="project" value="TreeGrafter"/>
</dbReference>
<dbReference type="GO" id="GO:0043005">
    <property type="term" value="C:neuron projection"/>
    <property type="evidence" value="ECO:0007669"/>
    <property type="project" value="TreeGrafter"/>
</dbReference>
<feature type="transmembrane region" description="Helical" evidence="6">
    <location>
        <begin position="50"/>
        <end position="79"/>
    </location>
</feature>
<evidence type="ECO:0000259" key="7">
    <source>
        <dbReference type="PROSITE" id="PS50845"/>
    </source>
</evidence>
<reference evidence="8" key="1">
    <citation type="submission" date="2025-08" db="UniProtKB">
        <authorList>
            <consortium name="Ensembl"/>
        </authorList>
    </citation>
    <scope>IDENTIFICATION</scope>
</reference>
<proteinExistence type="predicted"/>
<sequence>MAHVSEKPVDDLGDSQLPDSTAAPCPCPGWKANSAVVDLLHWRDVKPSGAIFGTTLILLLSLSVFSVISVVAYLTLAIISVTISFRVYKSVLQAIQKTNDGHPFKEYLDMDLTVSQECARKYTDLVLSHTNCVAKELRRLFLIQDLVDSLKFALLLWLLTYVGAIFNGLTLLIIGLIAAFTLPIVYDKYQDKIDHYIDLARTHIKDVVDKVQAKMPGAKRKEE</sequence>
<dbReference type="GO" id="GO:0007420">
    <property type="term" value="P:brain development"/>
    <property type="evidence" value="ECO:0007669"/>
    <property type="project" value="TreeGrafter"/>
</dbReference>
<evidence type="ECO:0000256" key="4">
    <source>
        <dbReference type="ARBA" id="ARBA00022989"/>
    </source>
</evidence>
<keyword evidence="9" id="KW-1185">Reference proteome</keyword>
<dbReference type="OMA" id="CLWSCWK"/>
<reference evidence="8" key="2">
    <citation type="submission" date="2025-09" db="UniProtKB">
        <authorList>
            <consortium name="Ensembl"/>
        </authorList>
    </citation>
    <scope>IDENTIFICATION</scope>
</reference>
<name>A0A8C4WUY4_EPTBU</name>
<dbReference type="AlphaFoldDB" id="A0A8C4WUY4"/>
<dbReference type="PANTHER" id="PTHR45799">
    <property type="entry name" value="RETICULON-LIKE PROTEIN"/>
    <property type="match status" value="1"/>
</dbReference>
<dbReference type="PANTHER" id="PTHR45799:SF2">
    <property type="entry name" value="RETICULON-LIKE PROTEIN"/>
    <property type="match status" value="1"/>
</dbReference>
<organism evidence="8 9">
    <name type="scientific">Eptatretus burgeri</name>
    <name type="common">Inshore hagfish</name>
    <dbReference type="NCBI Taxonomy" id="7764"/>
    <lineage>
        <taxon>Eukaryota</taxon>
        <taxon>Metazoa</taxon>
        <taxon>Chordata</taxon>
        <taxon>Craniata</taxon>
        <taxon>Vertebrata</taxon>
        <taxon>Cyclostomata</taxon>
        <taxon>Myxini</taxon>
        <taxon>Myxiniformes</taxon>
        <taxon>Myxinidae</taxon>
        <taxon>Eptatretinae</taxon>
        <taxon>Eptatretus</taxon>
    </lineage>
</organism>
<dbReference type="Proteomes" id="UP000694388">
    <property type="component" value="Unplaced"/>
</dbReference>
<evidence type="ECO:0000313" key="9">
    <source>
        <dbReference type="Proteomes" id="UP000694388"/>
    </source>
</evidence>
<dbReference type="Ensembl" id="ENSEBUT00000012870.1">
    <property type="protein sequence ID" value="ENSEBUP00000012294.1"/>
    <property type="gene ID" value="ENSEBUG00000007838.1"/>
</dbReference>
<dbReference type="PROSITE" id="PS50845">
    <property type="entry name" value="RETICULON"/>
    <property type="match status" value="1"/>
</dbReference>
<evidence type="ECO:0000256" key="3">
    <source>
        <dbReference type="ARBA" id="ARBA00022824"/>
    </source>
</evidence>